<feature type="compositionally biased region" description="Acidic residues" evidence="1">
    <location>
        <begin position="752"/>
        <end position="761"/>
    </location>
</feature>
<name>A0A9P4UBF3_9PLEO</name>
<comment type="caution">
    <text evidence="2">The sequence shown here is derived from an EMBL/GenBank/DDBJ whole genome shotgun (WGS) entry which is preliminary data.</text>
</comment>
<gene>
    <name evidence="2" type="ORF">P171DRAFT_487209</name>
</gene>
<dbReference type="OrthoDB" id="4851849at2759"/>
<dbReference type="AlphaFoldDB" id="A0A9P4UBF3"/>
<organism evidence="2 3">
    <name type="scientific">Karstenula rhodostoma CBS 690.94</name>
    <dbReference type="NCBI Taxonomy" id="1392251"/>
    <lineage>
        <taxon>Eukaryota</taxon>
        <taxon>Fungi</taxon>
        <taxon>Dikarya</taxon>
        <taxon>Ascomycota</taxon>
        <taxon>Pezizomycotina</taxon>
        <taxon>Dothideomycetes</taxon>
        <taxon>Pleosporomycetidae</taxon>
        <taxon>Pleosporales</taxon>
        <taxon>Massarineae</taxon>
        <taxon>Didymosphaeriaceae</taxon>
        <taxon>Karstenula</taxon>
    </lineage>
</organism>
<sequence length="795" mass="90149">MNETFNWNHPGLDWCHFHSLANLLSLRNGGQVETSSLSDTVLVEDWSTDSGHGKLKRKFLDCLAEFAANEKGGTAVACSALKEAEDNFVIWVARNEGFLEVDKPVFAKLELMLGSLACGKVEQSKNMLWEGMLSCHQTRVENDYIPDLRVSLKAYEASLRSLASATANGSMLDTKYSGLRGLLFNAEVRDKNKLEWHTRLIIASYDLRRSSIVEQKLNSSRSATSKSRKLWASICRLARLRVAFENFKEIACTLPSFENVSIILIPRPPAPTSPTQSLDLKHTFSILGLELTPDTVKAITNQKWTLKKTEHEFRKRQRMKLNMYAEKKVEKKLVAPVEGNIRLERTSVLGGSSVFGVQREEGSDRRSQIDQLRMIAERNRVAEMFRRRSESAAIPPGPFPPTTEDDEYQTECAVLVAKATSVATHAKTKHYLWKSLGEDLIPEDEDVLQEFGFNNVMFDKDRTHLFGVYQGLYLSGEFSPKELHEWRVQGTMVEKIKEFYYSYPGHSRGQYFPWWLKNLHRLETPTTKEEAEQTLAATFYDKAKPYLDPEDRDTHPTALKPDAKRNSFAMLALILHRLTPSPNITLYHSFAFTTCRSRAEESQLLDICQLLLPYPPRHIRCILLVDSHGLNTLRSLLPHHCAFLSVPPSGPHTSVWDLKQFLETGDLVTHPPVPAVGCDYGFFNCAGFEDTCTLMEIYGRVLERADPMELHGACVAGRLFEFVGRFVEVEERWRGLLWNPYPLRGVVEVEEVEEEEEEEEGGDLRGVEGGKSNVMGKAETSEGRNQSQKGWCGVM</sequence>
<evidence type="ECO:0000256" key="1">
    <source>
        <dbReference type="SAM" id="MobiDB-lite"/>
    </source>
</evidence>
<protein>
    <submittedName>
        <fullName evidence="2">Uncharacterized protein</fullName>
    </submittedName>
</protein>
<feature type="region of interest" description="Disordered" evidence="1">
    <location>
        <begin position="752"/>
        <end position="795"/>
    </location>
</feature>
<proteinExistence type="predicted"/>
<dbReference type="Proteomes" id="UP000799764">
    <property type="component" value="Unassembled WGS sequence"/>
</dbReference>
<evidence type="ECO:0000313" key="3">
    <source>
        <dbReference type="Proteomes" id="UP000799764"/>
    </source>
</evidence>
<keyword evidence="3" id="KW-1185">Reference proteome</keyword>
<accession>A0A9P4UBF3</accession>
<reference evidence="2" key="1">
    <citation type="journal article" date="2020" name="Stud. Mycol.">
        <title>101 Dothideomycetes genomes: a test case for predicting lifestyles and emergence of pathogens.</title>
        <authorList>
            <person name="Haridas S."/>
            <person name="Albert R."/>
            <person name="Binder M."/>
            <person name="Bloem J."/>
            <person name="Labutti K."/>
            <person name="Salamov A."/>
            <person name="Andreopoulos B."/>
            <person name="Baker S."/>
            <person name="Barry K."/>
            <person name="Bills G."/>
            <person name="Bluhm B."/>
            <person name="Cannon C."/>
            <person name="Castanera R."/>
            <person name="Culley D."/>
            <person name="Daum C."/>
            <person name="Ezra D."/>
            <person name="Gonzalez J."/>
            <person name="Henrissat B."/>
            <person name="Kuo A."/>
            <person name="Liang C."/>
            <person name="Lipzen A."/>
            <person name="Lutzoni F."/>
            <person name="Magnuson J."/>
            <person name="Mondo S."/>
            <person name="Nolan M."/>
            <person name="Ohm R."/>
            <person name="Pangilinan J."/>
            <person name="Park H.-J."/>
            <person name="Ramirez L."/>
            <person name="Alfaro M."/>
            <person name="Sun H."/>
            <person name="Tritt A."/>
            <person name="Yoshinaga Y."/>
            <person name="Zwiers L.-H."/>
            <person name="Turgeon B."/>
            <person name="Goodwin S."/>
            <person name="Spatafora J."/>
            <person name="Crous P."/>
            <person name="Grigoriev I."/>
        </authorList>
    </citation>
    <scope>NUCLEOTIDE SEQUENCE</scope>
    <source>
        <strain evidence="2">CBS 690.94</strain>
    </source>
</reference>
<dbReference type="EMBL" id="MU001503">
    <property type="protein sequence ID" value="KAF2443258.1"/>
    <property type="molecule type" value="Genomic_DNA"/>
</dbReference>
<evidence type="ECO:0000313" key="2">
    <source>
        <dbReference type="EMBL" id="KAF2443258.1"/>
    </source>
</evidence>